<dbReference type="InterPro" id="IPR011250">
    <property type="entry name" value="OMP/PagP_B-barrel"/>
</dbReference>
<evidence type="ECO:0000313" key="4">
    <source>
        <dbReference type="EMBL" id="KTD32428.1"/>
    </source>
</evidence>
<dbReference type="EMBL" id="UGOG01000001">
    <property type="protein sequence ID" value="STX62524.1"/>
    <property type="molecule type" value="Genomic_DNA"/>
</dbReference>
<gene>
    <name evidence="4" type="ORF">Lmor_2366</name>
    <name evidence="5" type="ORF">NCTC12239_01456</name>
</gene>
<evidence type="ECO:0000259" key="3">
    <source>
        <dbReference type="Pfam" id="PF13505"/>
    </source>
</evidence>
<evidence type="ECO:0000256" key="2">
    <source>
        <dbReference type="SAM" id="SignalP"/>
    </source>
</evidence>
<reference evidence="5 7" key="2">
    <citation type="submission" date="2018-06" db="EMBL/GenBank/DDBJ databases">
        <authorList>
            <consortium name="Pathogen Informatics"/>
            <person name="Doyle S."/>
        </authorList>
    </citation>
    <scope>NUCLEOTIDE SEQUENCE [LARGE SCALE GENOMIC DNA]</scope>
    <source>
        <strain evidence="5 7">NCTC12239</strain>
    </source>
</reference>
<evidence type="ECO:0000313" key="5">
    <source>
        <dbReference type="EMBL" id="STX62524.1"/>
    </source>
</evidence>
<dbReference type="EMBL" id="LNYN01000029">
    <property type="protein sequence ID" value="KTD32428.1"/>
    <property type="molecule type" value="Genomic_DNA"/>
</dbReference>
<proteinExistence type="predicted"/>
<feature type="signal peptide" evidence="2">
    <location>
        <begin position="1"/>
        <end position="22"/>
    </location>
</feature>
<organism evidence="5 7">
    <name type="scientific">Legionella moravica</name>
    <dbReference type="NCBI Taxonomy" id="39962"/>
    <lineage>
        <taxon>Bacteria</taxon>
        <taxon>Pseudomonadati</taxon>
        <taxon>Pseudomonadota</taxon>
        <taxon>Gammaproteobacteria</taxon>
        <taxon>Legionellales</taxon>
        <taxon>Legionellaceae</taxon>
        <taxon>Legionella</taxon>
    </lineage>
</organism>
<dbReference type="Gene3D" id="2.40.160.20">
    <property type="match status" value="1"/>
</dbReference>
<evidence type="ECO:0000313" key="7">
    <source>
        <dbReference type="Proteomes" id="UP000254040"/>
    </source>
</evidence>
<dbReference type="InterPro" id="IPR027385">
    <property type="entry name" value="Beta-barrel_OMP"/>
</dbReference>
<accession>A0A378JVB3</accession>
<evidence type="ECO:0000313" key="6">
    <source>
        <dbReference type="Proteomes" id="UP000054985"/>
    </source>
</evidence>
<keyword evidence="1 2" id="KW-0732">Signal</keyword>
<protein>
    <submittedName>
        <fullName evidence="5">Opacity protein and related surface antigens</fullName>
    </submittedName>
</protein>
<feature type="domain" description="Outer membrane protein beta-barrel" evidence="3">
    <location>
        <begin position="20"/>
        <end position="225"/>
    </location>
</feature>
<evidence type="ECO:0000256" key="1">
    <source>
        <dbReference type="ARBA" id="ARBA00022729"/>
    </source>
</evidence>
<dbReference type="OrthoDB" id="9810784at2"/>
<reference evidence="4 6" key="1">
    <citation type="submission" date="2015-11" db="EMBL/GenBank/DDBJ databases">
        <title>Genomic analysis of 38 Legionella species identifies large and diverse effector repertoires.</title>
        <authorList>
            <person name="Burstein D."/>
            <person name="Amaro F."/>
            <person name="Zusman T."/>
            <person name="Lifshitz Z."/>
            <person name="Cohen O."/>
            <person name="Gilbert J.A."/>
            <person name="Pupko T."/>
            <person name="Shuman H.A."/>
            <person name="Segal G."/>
        </authorList>
    </citation>
    <scope>NUCLEOTIDE SEQUENCE [LARGE SCALE GENOMIC DNA]</scope>
    <source>
        <strain evidence="4 6">ATCC 43877</strain>
    </source>
</reference>
<feature type="chain" id="PRO_5016640583" evidence="2">
    <location>
        <begin position="23"/>
        <end position="269"/>
    </location>
</feature>
<dbReference type="STRING" id="39962.Lmor_2366"/>
<dbReference type="SUPFAM" id="SSF56925">
    <property type="entry name" value="OMPA-like"/>
    <property type="match status" value="1"/>
</dbReference>
<dbReference type="AlphaFoldDB" id="A0A378JVB3"/>
<name>A0A378JVB3_9GAMM</name>
<dbReference type="Proteomes" id="UP000054985">
    <property type="component" value="Unassembled WGS sequence"/>
</dbReference>
<sequence>MQKSCKLASVCLSLGISTIAAAGTMGPAVQSESWYLTGGAGASWSNDADITVDSTIWDFSNQGYSDNLGSSALLFFGVGRYITDYLRVDARFEHRGDYDYSRYQTGANTGVTGFTGDERTRKFKLDSNSVMVNGWVDLGTLNSKLLWQVGTFSVQPFVGAGIGVDYLNVKDFRTITAPFGAGRTEIASVNQTSTDSEFAWRVGAGLTAQLTQRTSLAIGYDYFDGGNIPFPDYILSSLSAPSGRTGVNVTPWKGSFTANEVYAELRVLI</sequence>
<keyword evidence="6" id="KW-1185">Reference proteome</keyword>
<dbReference type="Proteomes" id="UP000254040">
    <property type="component" value="Unassembled WGS sequence"/>
</dbReference>
<dbReference type="RefSeq" id="WP_028382974.1">
    <property type="nucleotide sequence ID" value="NZ_CAAAJG010000025.1"/>
</dbReference>
<dbReference type="Pfam" id="PF13505">
    <property type="entry name" value="OMP_b-brl"/>
    <property type="match status" value="1"/>
</dbReference>